<evidence type="ECO:0000313" key="2">
    <source>
        <dbReference type="Proteomes" id="UP000236291"/>
    </source>
</evidence>
<comment type="caution">
    <text evidence="1">The sequence shown here is derived from an EMBL/GenBank/DDBJ whole genome shotgun (WGS) entry which is preliminary data.</text>
</comment>
<proteinExistence type="predicted"/>
<organism evidence="1 2">
    <name type="scientific">Trifolium pratense</name>
    <name type="common">Red clover</name>
    <dbReference type="NCBI Taxonomy" id="57577"/>
    <lineage>
        <taxon>Eukaryota</taxon>
        <taxon>Viridiplantae</taxon>
        <taxon>Streptophyta</taxon>
        <taxon>Embryophyta</taxon>
        <taxon>Tracheophyta</taxon>
        <taxon>Spermatophyta</taxon>
        <taxon>Magnoliopsida</taxon>
        <taxon>eudicotyledons</taxon>
        <taxon>Gunneridae</taxon>
        <taxon>Pentapetalae</taxon>
        <taxon>rosids</taxon>
        <taxon>fabids</taxon>
        <taxon>Fabales</taxon>
        <taxon>Fabaceae</taxon>
        <taxon>Papilionoideae</taxon>
        <taxon>50 kb inversion clade</taxon>
        <taxon>NPAAA clade</taxon>
        <taxon>Hologalegina</taxon>
        <taxon>IRL clade</taxon>
        <taxon>Trifolieae</taxon>
        <taxon>Trifolium</taxon>
    </lineage>
</organism>
<dbReference type="AlphaFoldDB" id="A0A2K3LY11"/>
<protein>
    <submittedName>
        <fullName evidence="1">Uncharacterized protein</fullName>
    </submittedName>
</protein>
<dbReference type="Proteomes" id="UP000236291">
    <property type="component" value="Unassembled WGS sequence"/>
</dbReference>
<dbReference type="EMBL" id="ASHM01044090">
    <property type="protein sequence ID" value="PNX83427.1"/>
    <property type="molecule type" value="Genomic_DNA"/>
</dbReference>
<reference evidence="1 2" key="2">
    <citation type="journal article" date="2017" name="Front. Plant Sci.">
        <title>Gene Classification and Mining of Molecular Markers Useful in Red Clover (Trifolium pratense) Breeding.</title>
        <authorList>
            <person name="Istvanek J."/>
            <person name="Dluhosova J."/>
            <person name="Dluhos P."/>
            <person name="Patkova L."/>
            <person name="Nedelnik J."/>
            <person name="Repkova J."/>
        </authorList>
    </citation>
    <scope>NUCLEOTIDE SEQUENCE [LARGE SCALE GENOMIC DNA]</scope>
    <source>
        <strain evidence="2">cv. Tatra</strain>
        <tissue evidence="1">Young leaves</tissue>
    </source>
</reference>
<accession>A0A2K3LY11</accession>
<name>A0A2K3LY11_TRIPR</name>
<feature type="non-terminal residue" evidence="1">
    <location>
        <position position="60"/>
    </location>
</feature>
<evidence type="ECO:0000313" key="1">
    <source>
        <dbReference type="EMBL" id="PNX83427.1"/>
    </source>
</evidence>
<gene>
    <name evidence="1" type="ORF">L195_g039469</name>
</gene>
<sequence length="60" mass="7088">MEEVLAARYRVERCRLREGGRSESSWWREIGKIRDDTRGVIPLCVRYERLFNLAVNTSGM</sequence>
<reference evidence="1 2" key="1">
    <citation type="journal article" date="2014" name="Am. J. Bot.">
        <title>Genome assembly and annotation for red clover (Trifolium pratense; Fabaceae).</title>
        <authorList>
            <person name="Istvanek J."/>
            <person name="Jaros M."/>
            <person name="Krenek A."/>
            <person name="Repkova J."/>
        </authorList>
    </citation>
    <scope>NUCLEOTIDE SEQUENCE [LARGE SCALE GENOMIC DNA]</scope>
    <source>
        <strain evidence="2">cv. Tatra</strain>
        <tissue evidence="1">Young leaves</tissue>
    </source>
</reference>